<gene>
    <name evidence="1" type="ORF">HUK38_14405</name>
</gene>
<dbReference type="InterPro" id="IPR000836">
    <property type="entry name" value="PRTase_dom"/>
</dbReference>
<dbReference type="Gene3D" id="3.40.50.2020">
    <property type="match status" value="1"/>
</dbReference>
<keyword evidence="2" id="KW-1185">Reference proteome</keyword>
<reference evidence="1 2" key="1">
    <citation type="journal article" date="2020" name="Arch. Microbiol.">
        <title>The genome sequence of the giant phototrophic gammaproteobacterium Thiospirillum jenense gives insight into its physiological properties and phylogenetic relationships.</title>
        <authorList>
            <person name="Imhoff J.F."/>
            <person name="Meyer T.E."/>
            <person name="Kyndt J.A."/>
        </authorList>
    </citation>
    <scope>NUCLEOTIDE SEQUENCE [LARGE SCALE GENOMIC DNA]</scope>
    <source>
        <strain evidence="1 2">DSM 216</strain>
    </source>
</reference>
<keyword evidence="1" id="KW-0067">ATP-binding</keyword>
<organism evidence="1 2">
    <name type="scientific">Thiospirillum jenense</name>
    <dbReference type="NCBI Taxonomy" id="1653858"/>
    <lineage>
        <taxon>Bacteria</taxon>
        <taxon>Pseudomonadati</taxon>
        <taxon>Pseudomonadota</taxon>
        <taxon>Gammaproteobacteria</taxon>
        <taxon>Chromatiales</taxon>
        <taxon>Chromatiaceae</taxon>
        <taxon>Thiospirillum</taxon>
    </lineage>
</organism>
<sequence>YYQQVGRAGRALDAAYGVLLSGQEDADINDFFISSAFPTQAEVAQVINELERRPRGLSVPELEANVNISRGRIQKTLDLLALESPAPVVKLDHKWQLTATHINPTFWARAERLTALRRIEQQQMQQYVDLITGHMAFLIRALDGEPSIAQLPALPPLPTSASPALVRAAVAFLRRSSLTLEPRKKWANGRTIAANERLEPGRALCRWRDAGWGELVFYGKYRDQQFADELVNACVTTVRNWQPTPAPTWVTCIPSLRRPALVPDFARRVAQALGLPFHAVLRKTTDRPEQKTMANSAQQAANVADSLAICAPVPPGAVLLLDDMVDSRWTLTVAASVLRRHGSGVVYPFVLALTGHTA</sequence>
<proteinExistence type="predicted"/>
<keyword evidence="1" id="KW-0378">Hydrolase</keyword>
<keyword evidence="1" id="KW-0547">Nucleotide-binding</keyword>
<dbReference type="InterPro" id="IPR029057">
    <property type="entry name" value="PRTase-like"/>
</dbReference>
<keyword evidence="1" id="KW-0347">Helicase</keyword>
<evidence type="ECO:0000313" key="1">
    <source>
        <dbReference type="EMBL" id="MBB1127399.1"/>
    </source>
</evidence>
<dbReference type="GO" id="GO:0004386">
    <property type="term" value="F:helicase activity"/>
    <property type="evidence" value="ECO:0007669"/>
    <property type="project" value="UniProtKB-KW"/>
</dbReference>
<name>A0A839HMI2_9GAMM</name>
<comment type="caution">
    <text evidence="1">The sequence shown here is derived from an EMBL/GenBank/DDBJ whole genome shotgun (WGS) entry which is preliminary data.</text>
</comment>
<accession>A0A839HMI2</accession>
<feature type="non-terminal residue" evidence="1">
    <location>
        <position position="1"/>
    </location>
</feature>
<dbReference type="EMBL" id="JABVCQ010000063">
    <property type="protein sequence ID" value="MBB1127399.1"/>
    <property type="molecule type" value="Genomic_DNA"/>
</dbReference>
<dbReference type="CDD" id="cd06223">
    <property type="entry name" value="PRTases_typeI"/>
    <property type="match status" value="1"/>
</dbReference>
<dbReference type="SUPFAM" id="SSF53271">
    <property type="entry name" value="PRTase-like"/>
    <property type="match status" value="1"/>
</dbReference>
<dbReference type="Proteomes" id="UP000548632">
    <property type="component" value="Unassembled WGS sequence"/>
</dbReference>
<evidence type="ECO:0000313" key="2">
    <source>
        <dbReference type="Proteomes" id="UP000548632"/>
    </source>
</evidence>
<protein>
    <submittedName>
        <fullName evidence="1">ATP-dependent DNA helicase RecG</fullName>
    </submittedName>
</protein>
<dbReference type="AlphaFoldDB" id="A0A839HMI2"/>